<evidence type="ECO:0000259" key="7">
    <source>
        <dbReference type="Pfam" id="PF12698"/>
    </source>
</evidence>
<dbReference type="Pfam" id="PF12698">
    <property type="entry name" value="ABC2_membrane_3"/>
    <property type="match status" value="1"/>
</dbReference>
<dbReference type="OrthoDB" id="9768837at2"/>
<feature type="transmembrane region" description="Helical" evidence="6">
    <location>
        <begin position="272"/>
        <end position="298"/>
    </location>
</feature>
<dbReference type="eggNOG" id="COG1668">
    <property type="taxonomic scope" value="Bacteria"/>
</dbReference>
<keyword evidence="5 6" id="KW-0472">Membrane</keyword>
<keyword evidence="2" id="KW-1003">Cell membrane</keyword>
<evidence type="ECO:0000256" key="1">
    <source>
        <dbReference type="ARBA" id="ARBA00004651"/>
    </source>
</evidence>
<comment type="subcellular location">
    <subcellularLocation>
        <location evidence="1">Cell membrane</location>
        <topology evidence="1">Multi-pass membrane protein</topology>
    </subcellularLocation>
</comment>
<dbReference type="RefSeq" id="WP_074846649.1">
    <property type="nucleotide sequence ID" value="NZ_FOOE01000037.1"/>
</dbReference>
<dbReference type="InterPro" id="IPR013525">
    <property type="entry name" value="ABC2_TM"/>
</dbReference>
<feature type="domain" description="ABC-2 type transporter transmembrane" evidence="7">
    <location>
        <begin position="19"/>
        <end position="382"/>
    </location>
</feature>
<gene>
    <name evidence="8" type="ORF">SAMN04487885_1379</name>
</gene>
<dbReference type="EMBL" id="FOOE01000037">
    <property type="protein sequence ID" value="SFG24086.1"/>
    <property type="molecule type" value="Genomic_DNA"/>
</dbReference>
<dbReference type="InterPro" id="IPR051449">
    <property type="entry name" value="ABC-2_transporter_component"/>
</dbReference>
<proteinExistence type="predicted"/>
<feature type="transmembrane region" description="Helical" evidence="6">
    <location>
        <begin position="304"/>
        <end position="325"/>
    </location>
</feature>
<keyword evidence="9" id="KW-1185">Reference proteome</keyword>
<keyword evidence="4 6" id="KW-1133">Transmembrane helix</keyword>
<accession>A0A1I2QEB2</accession>
<keyword evidence="3 6" id="KW-0812">Transmembrane</keyword>
<feature type="transmembrane region" description="Helical" evidence="6">
    <location>
        <begin position="337"/>
        <end position="355"/>
    </location>
</feature>
<feature type="transmembrane region" description="Helical" evidence="6">
    <location>
        <begin position="361"/>
        <end position="382"/>
    </location>
</feature>
<evidence type="ECO:0000256" key="4">
    <source>
        <dbReference type="ARBA" id="ARBA00022989"/>
    </source>
</evidence>
<organism evidence="8 9">
    <name type="scientific">Clostridium cadaveris</name>
    <dbReference type="NCBI Taxonomy" id="1529"/>
    <lineage>
        <taxon>Bacteria</taxon>
        <taxon>Bacillati</taxon>
        <taxon>Bacillota</taxon>
        <taxon>Clostridia</taxon>
        <taxon>Eubacteriales</taxon>
        <taxon>Clostridiaceae</taxon>
        <taxon>Clostridium</taxon>
    </lineage>
</organism>
<feature type="transmembrane region" description="Helical" evidence="6">
    <location>
        <begin position="225"/>
        <end position="251"/>
    </location>
</feature>
<name>A0A1I2QEB2_9CLOT</name>
<dbReference type="PANTHER" id="PTHR30294">
    <property type="entry name" value="MEMBRANE COMPONENT OF ABC TRANSPORTER YHHJ-RELATED"/>
    <property type="match status" value="1"/>
</dbReference>
<dbReference type="GO" id="GO:0140359">
    <property type="term" value="F:ABC-type transporter activity"/>
    <property type="evidence" value="ECO:0007669"/>
    <property type="project" value="InterPro"/>
</dbReference>
<dbReference type="Proteomes" id="UP000182135">
    <property type="component" value="Unassembled WGS sequence"/>
</dbReference>
<dbReference type="GO" id="GO:0005886">
    <property type="term" value="C:plasma membrane"/>
    <property type="evidence" value="ECO:0007669"/>
    <property type="project" value="UniProtKB-SubCell"/>
</dbReference>
<evidence type="ECO:0000256" key="5">
    <source>
        <dbReference type="ARBA" id="ARBA00023136"/>
    </source>
</evidence>
<dbReference type="STRING" id="1529.SAMN04487885_1379"/>
<evidence type="ECO:0000256" key="6">
    <source>
        <dbReference type="SAM" id="Phobius"/>
    </source>
</evidence>
<protein>
    <submittedName>
        <fullName evidence="8">ABC-2 type transport system permease protein</fullName>
    </submittedName>
</protein>
<evidence type="ECO:0000313" key="9">
    <source>
        <dbReference type="Proteomes" id="UP000182135"/>
    </source>
</evidence>
<dbReference type="PANTHER" id="PTHR30294:SF29">
    <property type="entry name" value="MULTIDRUG ABC TRANSPORTER PERMEASE YBHS-RELATED"/>
    <property type="match status" value="1"/>
</dbReference>
<evidence type="ECO:0000256" key="3">
    <source>
        <dbReference type="ARBA" id="ARBA00022692"/>
    </source>
</evidence>
<feature type="transmembrane region" description="Helical" evidence="6">
    <location>
        <begin position="182"/>
        <end position="205"/>
    </location>
</feature>
<evidence type="ECO:0000256" key="2">
    <source>
        <dbReference type="ARBA" id="ARBA00022475"/>
    </source>
</evidence>
<dbReference type="AlphaFoldDB" id="A0A1I2QEB2"/>
<feature type="transmembrane region" description="Helical" evidence="6">
    <location>
        <begin position="20"/>
        <end position="42"/>
    </location>
</feature>
<sequence length="410" mass="45102">MKQFFTVLKFELMNYLKSKSYILTTCIISAILIIGLTLPTMIDFSNIFSKFGGSSDSASSFAVYDRGGVISNSDYFKSFFPEADFKLVSSEKEIEDLVSDDTIKAGFVINTPTSYTYLVKNSSMSDSNKSTFETALTKLYRDEILTSKGLDPVEIDSLYSIPIESNVTILGKDSVKNFGYTYILIFFLYFLIIFYGQMIAVSVTTEKSNRAMEVLVTSTSSNSLIFGKVIATTIASVIQSGAILLSGILTYKLNNANWGGKLDMIFDIPLNVIAVFAVFGILGYLFYAFIFGAVGALVSKPEEVNSSAGTITFIYVAVFLAVMFGMTNNPESMLMKVLSYVPFSSCMAMFVRVSMGSVSAINIIISLAILIASTLLTGVFGAKIYRRGTLMYGNPVKLRNALKWLKKEKI</sequence>
<evidence type="ECO:0000313" key="8">
    <source>
        <dbReference type="EMBL" id="SFG24086.1"/>
    </source>
</evidence>
<reference evidence="8 9" key="1">
    <citation type="submission" date="2016-10" db="EMBL/GenBank/DDBJ databases">
        <authorList>
            <person name="de Groot N.N."/>
        </authorList>
    </citation>
    <scope>NUCLEOTIDE SEQUENCE [LARGE SCALE GENOMIC DNA]</scope>
    <source>
        <strain evidence="8 9">NLAE-zl-G419</strain>
    </source>
</reference>